<reference evidence="3" key="1">
    <citation type="submission" date="2022-04" db="EMBL/GenBank/DDBJ databases">
        <title>Corynebacterium kalidii LD5P10.</title>
        <authorList>
            <person name="Sun J.Q."/>
        </authorList>
    </citation>
    <scope>NUCLEOTIDE SEQUENCE</scope>
    <source>
        <strain evidence="3">LD5P10</strain>
    </source>
</reference>
<dbReference type="RefSeq" id="WP_244803399.1">
    <property type="nucleotide sequence ID" value="NZ_JALIEA010000010.1"/>
</dbReference>
<proteinExistence type="predicted"/>
<evidence type="ECO:0000313" key="4">
    <source>
        <dbReference type="Proteomes" id="UP001139207"/>
    </source>
</evidence>
<dbReference type="PROSITE" id="PS51257">
    <property type="entry name" value="PROKAR_LIPOPROTEIN"/>
    <property type="match status" value="1"/>
</dbReference>
<evidence type="ECO:0000256" key="2">
    <source>
        <dbReference type="SAM" id="SignalP"/>
    </source>
</evidence>
<gene>
    <name evidence="3" type="ORF">MUN33_02870</name>
</gene>
<organism evidence="3 4">
    <name type="scientific">Corynebacterium kalidii</name>
    <dbReference type="NCBI Taxonomy" id="2931982"/>
    <lineage>
        <taxon>Bacteria</taxon>
        <taxon>Bacillati</taxon>
        <taxon>Actinomycetota</taxon>
        <taxon>Actinomycetes</taxon>
        <taxon>Mycobacteriales</taxon>
        <taxon>Corynebacteriaceae</taxon>
        <taxon>Corynebacterium</taxon>
    </lineage>
</organism>
<name>A0A9X1WEQ6_9CORY</name>
<evidence type="ECO:0000313" key="3">
    <source>
        <dbReference type="EMBL" id="MCJ7857659.1"/>
    </source>
</evidence>
<evidence type="ECO:0008006" key="5">
    <source>
        <dbReference type="Google" id="ProtNLM"/>
    </source>
</evidence>
<feature type="region of interest" description="Disordered" evidence="1">
    <location>
        <begin position="27"/>
        <end position="61"/>
    </location>
</feature>
<feature type="compositionally biased region" description="Polar residues" evidence="1">
    <location>
        <begin position="45"/>
        <end position="61"/>
    </location>
</feature>
<feature type="signal peptide" evidence="2">
    <location>
        <begin position="1"/>
        <end position="23"/>
    </location>
</feature>
<keyword evidence="2" id="KW-0732">Signal</keyword>
<dbReference type="Pfam" id="PF08310">
    <property type="entry name" value="LGFP"/>
    <property type="match status" value="1"/>
</dbReference>
<accession>A0A9X1WEQ6</accession>
<comment type="caution">
    <text evidence="3">The sequence shown here is derived from an EMBL/GenBank/DDBJ whole genome shotgun (WGS) entry which is preliminary data.</text>
</comment>
<evidence type="ECO:0000256" key="1">
    <source>
        <dbReference type="SAM" id="MobiDB-lite"/>
    </source>
</evidence>
<dbReference type="AlphaFoldDB" id="A0A9X1WEQ6"/>
<sequence length="174" mass="17650">MRIHLKRTATVLVAGGLVLGAAACNQDDSSDTAPDTSSAAESGAPDTSSASGSATEAPSGTELTEGLQAAYDEAGGEQGPWGAVQNVESRNGATLATFDHGWAVENGDGDVVPLIGKIGETWANDGGLDNEIGLPTAPETGDAMQGWTQDFENGTIAWMQDGSGNWSADIRSAP</sequence>
<feature type="chain" id="PRO_5040951413" description="LGFP repeat-containing protein" evidence="2">
    <location>
        <begin position="24"/>
        <end position="174"/>
    </location>
</feature>
<dbReference type="Proteomes" id="UP001139207">
    <property type="component" value="Unassembled WGS sequence"/>
</dbReference>
<dbReference type="InterPro" id="IPR013207">
    <property type="entry name" value="LGFP"/>
</dbReference>
<keyword evidence="4" id="KW-1185">Reference proteome</keyword>
<dbReference type="EMBL" id="JALIEA010000010">
    <property type="protein sequence ID" value="MCJ7857659.1"/>
    <property type="molecule type" value="Genomic_DNA"/>
</dbReference>
<protein>
    <recommendedName>
        <fullName evidence="5">LGFP repeat-containing protein</fullName>
    </recommendedName>
</protein>
<feature type="compositionally biased region" description="Low complexity" evidence="1">
    <location>
        <begin position="31"/>
        <end position="40"/>
    </location>
</feature>